<dbReference type="KEGG" id="yti:FNA67_05560"/>
<evidence type="ECO:0000313" key="3">
    <source>
        <dbReference type="EMBL" id="QEE19672.1"/>
    </source>
</evidence>
<keyword evidence="2" id="KW-0813">Transport</keyword>
<dbReference type="RefSeq" id="WP_147655337.1">
    <property type="nucleotide sequence ID" value="NZ_BMFM01000001.1"/>
</dbReference>
<dbReference type="PANTHER" id="PTHR34295:SF1">
    <property type="entry name" value="BIOTIN TRANSPORTER BIOY"/>
    <property type="match status" value="1"/>
</dbReference>
<gene>
    <name evidence="3" type="ORF">FNA67_05560</name>
</gene>
<evidence type="ECO:0000256" key="2">
    <source>
        <dbReference type="PIRNR" id="PIRNR016661"/>
    </source>
</evidence>
<protein>
    <recommendedName>
        <fullName evidence="2">Biotin transporter</fullName>
    </recommendedName>
</protein>
<keyword evidence="2" id="KW-1003">Cell membrane</keyword>
<comment type="similarity">
    <text evidence="1 2">Belongs to the BioY family.</text>
</comment>
<name>A0A5B9DLB1_9HYPH</name>
<dbReference type="PIRSF" id="PIRSF016661">
    <property type="entry name" value="BioY"/>
    <property type="match status" value="1"/>
</dbReference>
<dbReference type="OrthoDB" id="9803495at2"/>
<dbReference type="Gene3D" id="1.10.1760.20">
    <property type="match status" value="1"/>
</dbReference>
<evidence type="ECO:0000313" key="4">
    <source>
        <dbReference type="Proteomes" id="UP000321062"/>
    </source>
</evidence>
<sequence length="205" mass="21388">MALTLTTPNTILGVLEPKADTNRMVANAFTVLAGTILLAVSARINIPLIPVPVTFQTLTVAVLSAAFGWRIGVATVVAYIAQGLLGLPVFARGGGIAYLMSPTFGFIVGMIPMAYIIGRAADAGLSRRPLALFGVMVAADAVCFALGFVWLLMLAAGTTWIDQSNVLGSAFAVAVQPFIVWDIIKMAFAAMTVTGAWALLGSRKA</sequence>
<dbReference type="Proteomes" id="UP000321062">
    <property type="component" value="Chromosome"/>
</dbReference>
<proteinExistence type="inferred from homology"/>
<dbReference type="GO" id="GO:0005886">
    <property type="term" value="C:plasma membrane"/>
    <property type="evidence" value="ECO:0007669"/>
    <property type="project" value="UniProtKB-SubCell"/>
</dbReference>
<evidence type="ECO:0000256" key="1">
    <source>
        <dbReference type="ARBA" id="ARBA00010692"/>
    </source>
</evidence>
<keyword evidence="2" id="KW-0472">Membrane</keyword>
<dbReference type="AlphaFoldDB" id="A0A5B9DLB1"/>
<dbReference type="Pfam" id="PF02632">
    <property type="entry name" value="BioY"/>
    <property type="match status" value="1"/>
</dbReference>
<dbReference type="EMBL" id="CP041690">
    <property type="protein sequence ID" value="QEE19672.1"/>
    <property type="molecule type" value="Genomic_DNA"/>
</dbReference>
<reference evidence="3 4" key="1">
    <citation type="journal article" date="2015" name="Int. J. Syst. Evol. Microbiol.">
        <title>Youhaiella tibetensis gen. nov., sp. nov., isolated from subsurface sediment.</title>
        <authorList>
            <person name="Wang Y.X."/>
            <person name="Huang F.Q."/>
            <person name="Nogi Y."/>
            <person name="Pang S.J."/>
            <person name="Wang P.K."/>
            <person name="Lv J."/>
        </authorList>
    </citation>
    <scope>NUCLEOTIDE SEQUENCE [LARGE SCALE GENOMIC DNA]</scope>
    <source>
        <strain evidence="4">fig4</strain>
    </source>
</reference>
<dbReference type="InterPro" id="IPR003784">
    <property type="entry name" value="BioY"/>
</dbReference>
<dbReference type="PANTHER" id="PTHR34295">
    <property type="entry name" value="BIOTIN TRANSPORTER BIOY"/>
    <property type="match status" value="1"/>
</dbReference>
<keyword evidence="4" id="KW-1185">Reference proteome</keyword>
<dbReference type="GO" id="GO:0015225">
    <property type="term" value="F:biotin transmembrane transporter activity"/>
    <property type="evidence" value="ECO:0007669"/>
    <property type="project" value="UniProtKB-UniRule"/>
</dbReference>
<accession>A0A5B9DLB1</accession>
<organism evidence="3 4">
    <name type="scientific">Paradevosia tibetensis</name>
    <dbReference type="NCBI Taxonomy" id="1447062"/>
    <lineage>
        <taxon>Bacteria</taxon>
        <taxon>Pseudomonadati</taxon>
        <taxon>Pseudomonadota</taxon>
        <taxon>Alphaproteobacteria</taxon>
        <taxon>Hyphomicrobiales</taxon>
        <taxon>Devosiaceae</taxon>
        <taxon>Paradevosia</taxon>
    </lineage>
</organism>
<comment type="subcellular location">
    <subcellularLocation>
        <location evidence="2">Cell membrane</location>
        <topology evidence="2">Multi-pass membrane protein</topology>
    </subcellularLocation>
</comment>